<organism evidence="1 2">
    <name type="scientific">Coprococcus catus GD/7</name>
    <dbReference type="NCBI Taxonomy" id="717962"/>
    <lineage>
        <taxon>Bacteria</taxon>
        <taxon>Bacillati</taxon>
        <taxon>Bacillota</taxon>
        <taxon>Clostridia</taxon>
        <taxon>Lachnospirales</taxon>
        <taxon>Lachnospiraceae</taxon>
        <taxon>Coprococcus</taxon>
    </lineage>
</organism>
<gene>
    <name evidence="1" type="ORF">CC1_22240</name>
</gene>
<sequence>MGNIVKFDQINRNEKKETGYPSEAAYLCVDHNLDMFNFIKSILPYFDDAAKEMCSIASLKFEKFTILEEDLDDFLERVDNMLDDDIECELALCYTFISRSGTTYRLTVHAIPEDENLRLVSDLIKMDTNHIVSVYCPDECVWKTDAEVIQNNEMLKRFKKLSDSHSPEADIMEMLLTIYPEITDDDYRKLKSKSNLIFKLYNATNRFMTPDVIEVPNKKNDPSGVNIDRFILCLRPDDPFRHGFAVTQKDQKLILNQYLEPVDIFITEDDIHPEDQFGEDFYTVTGPYIMEVDRTSDMDIVKHCLRSLANRYTKEDVYTLPLSFYASLESTNLENIGRRIFKRNERDISETEKKCAELTRKRIQKYLRKF</sequence>
<reference evidence="1 2" key="1">
    <citation type="submission" date="2010-03" db="EMBL/GenBank/DDBJ databases">
        <title>The genome sequence of Coprococcus catus GD/7.</title>
        <authorList>
            <consortium name="metaHIT consortium -- http://www.metahit.eu/"/>
            <person name="Pajon A."/>
            <person name="Turner K."/>
            <person name="Parkhill J."/>
            <person name="Duncan S."/>
            <person name="Flint H."/>
        </authorList>
    </citation>
    <scope>NUCLEOTIDE SEQUENCE [LARGE SCALE GENOMIC DNA]</scope>
    <source>
        <strain evidence="1 2">GD/7</strain>
    </source>
</reference>
<dbReference type="EMBL" id="FP929038">
    <property type="protein sequence ID" value="CBK80913.1"/>
    <property type="molecule type" value="Genomic_DNA"/>
</dbReference>
<dbReference type="RefSeq" id="WP_015514481.1">
    <property type="nucleotide sequence ID" value="NC_021009.1"/>
</dbReference>
<dbReference type="Proteomes" id="UP000008798">
    <property type="component" value="Chromosome"/>
</dbReference>
<evidence type="ECO:0000313" key="1">
    <source>
        <dbReference type="EMBL" id="CBK80913.1"/>
    </source>
</evidence>
<proteinExistence type="predicted"/>
<reference evidence="1 2" key="2">
    <citation type="submission" date="2010-03" db="EMBL/GenBank/DDBJ databases">
        <authorList>
            <person name="Pajon A."/>
        </authorList>
    </citation>
    <scope>NUCLEOTIDE SEQUENCE [LARGE SCALE GENOMIC DNA]</scope>
    <source>
        <strain evidence="1 2">GD/7</strain>
    </source>
</reference>
<accession>D4J992</accession>
<dbReference type="AlphaFoldDB" id="D4J992"/>
<protein>
    <submittedName>
        <fullName evidence="1">Uncharacterized protein</fullName>
    </submittedName>
</protein>
<dbReference type="PATRIC" id="fig|717962.3.peg.2131"/>
<dbReference type="KEGG" id="cct:CC1_22240"/>
<dbReference type="HOGENOM" id="CLU_747443_0_0_9"/>
<name>D4J992_9FIRM</name>
<evidence type="ECO:0000313" key="2">
    <source>
        <dbReference type="Proteomes" id="UP000008798"/>
    </source>
</evidence>